<dbReference type="GO" id="GO:0005506">
    <property type="term" value="F:iron ion binding"/>
    <property type="evidence" value="ECO:0007669"/>
    <property type="project" value="InterPro"/>
</dbReference>
<keyword evidence="4" id="KW-0479">Metal-binding</keyword>
<reference evidence="8" key="1">
    <citation type="submission" date="2018-05" db="EMBL/GenBank/DDBJ databases">
        <authorList>
            <person name="Lanie J.A."/>
            <person name="Ng W.-L."/>
            <person name="Kazmierczak K.M."/>
            <person name="Andrzejewski T.M."/>
            <person name="Davidsen T.M."/>
            <person name="Wayne K.J."/>
            <person name="Tettelin H."/>
            <person name="Glass J.I."/>
            <person name="Rusch D."/>
            <person name="Podicherti R."/>
            <person name="Tsui H.-C.T."/>
            <person name="Winkler M.E."/>
        </authorList>
    </citation>
    <scope>NUCLEOTIDE SEQUENCE</scope>
</reference>
<keyword evidence="7" id="KW-0408">Iron</keyword>
<dbReference type="SUPFAM" id="SSF51182">
    <property type="entry name" value="RmlC-like cupins"/>
    <property type="match status" value="1"/>
</dbReference>
<name>A0A381TZI1_9ZZZZ</name>
<evidence type="ECO:0000256" key="5">
    <source>
        <dbReference type="ARBA" id="ARBA00022964"/>
    </source>
</evidence>
<dbReference type="InterPro" id="IPR010329">
    <property type="entry name" value="3hydroanth_dOase"/>
</dbReference>
<dbReference type="CDD" id="cd06123">
    <property type="entry name" value="cupin_HAO"/>
    <property type="match status" value="1"/>
</dbReference>
<dbReference type="Pfam" id="PF06052">
    <property type="entry name" value="3-HAO"/>
    <property type="match status" value="1"/>
</dbReference>
<gene>
    <name evidence="8" type="ORF">METZ01_LOCUS72447</name>
</gene>
<accession>A0A381TZI1</accession>
<protein>
    <recommendedName>
        <fullName evidence="9">3-hydroxyanthranilate 3,4-dioxygenase</fullName>
    </recommendedName>
</protein>
<dbReference type="PANTHER" id="PTHR15497">
    <property type="entry name" value="3-HYDROXYANTHRANILATE 3,4-DIOXYGENASE"/>
    <property type="match status" value="1"/>
</dbReference>
<evidence type="ECO:0000256" key="4">
    <source>
        <dbReference type="ARBA" id="ARBA00022723"/>
    </source>
</evidence>
<feature type="non-terminal residue" evidence="8">
    <location>
        <position position="126"/>
    </location>
</feature>
<dbReference type="NCBIfam" id="TIGR03037">
    <property type="entry name" value="anthran_nbaC"/>
    <property type="match status" value="1"/>
</dbReference>
<comment type="cofactor">
    <cofactor evidence="1">
        <name>Fe(2+)</name>
        <dbReference type="ChEBI" id="CHEBI:29033"/>
    </cofactor>
</comment>
<dbReference type="Gene3D" id="2.60.120.10">
    <property type="entry name" value="Jelly Rolls"/>
    <property type="match status" value="1"/>
</dbReference>
<sequence length="126" mass="14527">MTQRAAFNFENWIQRHQHLLKPPVANRHLFDEQSDMVVMVVGGPNQRVDFHDDPAEEFFYQFAGDMVLKVAENGNIYDIPIREGEVFFLPAHVRHSPQRPVANSIGLVVEGARHSGMKDGFEWFCF</sequence>
<dbReference type="InterPro" id="IPR014710">
    <property type="entry name" value="RmlC-like_jellyroll"/>
</dbReference>
<evidence type="ECO:0000256" key="3">
    <source>
        <dbReference type="ARBA" id="ARBA00022642"/>
    </source>
</evidence>
<dbReference type="GO" id="GO:0000334">
    <property type="term" value="F:3-hydroxyanthranilate 3,4-dioxygenase activity"/>
    <property type="evidence" value="ECO:0007669"/>
    <property type="project" value="InterPro"/>
</dbReference>
<dbReference type="GO" id="GO:0019363">
    <property type="term" value="P:pyridine nucleotide biosynthetic process"/>
    <property type="evidence" value="ECO:0007669"/>
    <property type="project" value="UniProtKB-KW"/>
</dbReference>
<proteinExistence type="predicted"/>
<evidence type="ECO:0000256" key="1">
    <source>
        <dbReference type="ARBA" id="ARBA00001954"/>
    </source>
</evidence>
<keyword evidence="3" id="KW-0662">Pyridine nucleotide biosynthesis</keyword>
<evidence type="ECO:0000256" key="7">
    <source>
        <dbReference type="ARBA" id="ARBA00023004"/>
    </source>
</evidence>
<evidence type="ECO:0000313" key="8">
    <source>
        <dbReference type="EMBL" id="SVA19593.1"/>
    </source>
</evidence>
<evidence type="ECO:0008006" key="9">
    <source>
        <dbReference type="Google" id="ProtNLM"/>
    </source>
</evidence>
<keyword evidence="6" id="KW-0560">Oxidoreductase</keyword>
<dbReference type="InterPro" id="IPR011051">
    <property type="entry name" value="RmlC_Cupin_sf"/>
</dbReference>
<evidence type="ECO:0000256" key="6">
    <source>
        <dbReference type="ARBA" id="ARBA00023002"/>
    </source>
</evidence>
<evidence type="ECO:0000256" key="2">
    <source>
        <dbReference type="ARBA" id="ARBA00002752"/>
    </source>
</evidence>
<keyword evidence="5" id="KW-0223">Dioxygenase</keyword>
<dbReference type="EMBL" id="UINC01005175">
    <property type="protein sequence ID" value="SVA19593.1"/>
    <property type="molecule type" value="Genomic_DNA"/>
</dbReference>
<dbReference type="AlphaFoldDB" id="A0A381TZI1"/>
<organism evidence="8">
    <name type="scientific">marine metagenome</name>
    <dbReference type="NCBI Taxonomy" id="408172"/>
    <lineage>
        <taxon>unclassified sequences</taxon>
        <taxon>metagenomes</taxon>
        <taxon>ecological metagenomes</taxon>
    </lineage>
</organism>
<dbReference type="PANTHER" id="PTHR15497:SF1">
    <property type="entry name" value="3-HYDROXYANTHRANILATE 3,4-DIOXYGENASE"/>
    <property type="match status" value="1"/>
</dbReference>
<comment type="function">
    <text evidence="2">Catalyzes the oxidative ring opening of 3-hydroxyanthranilate to 2-amino-3-carboxymuconate semialdehyde, which spontaneously cyclizes to quinolinate.</text>
</comment>